<dbReference type="SMART" id="SM00448">
    <property type="entry name" value="REC"/>
    <property type="match status" value="1"/>
</dbReference>
<dbReference type="Proteomes" id="UP001518989">
    <property type="component" value="Unassembled WGS sequence"/>
</dbReference>
<feature type="modified residue" description="4-aspartylphosphate" evidence="2">
    <location>
        <position position="60"/>
    </location>
</feature>
<organism evidence="4 5">
    <name type="scientific">Roseomonas haemaphysalidis</name>
    <dbReference type="NCBI Taxonomy" id="2768162"/>
    <lineage>
        <taxon>Bacteria</taxon>
        <taxon>Pseudomonadati</taxon>
        <taxon>Pseudomonadota</taxon>
        <taxon>Alphaproteobacteria</taxon>
        <taxon>Acetobacterales</taxon>
        <taxon>Roseomonadaceae</taxon>
        <taxon>Roseomonas</taxon>
    </lineage>
</organism>
<dbReference type="EMBL" id="JACTNG010000001">
    <property type="protein sequence ID" value="MBO1077783.1"/>
    <property type="molecule type" value="Genomic_DNA"/>
</dbReference>
<evidence type="ECO:0000256" key="2">
    <source>
        <dbReference type="PROSITE-ProRule" id="PRU00169"/>
    </source>
</evidence>
<dbReference type="PROSITE" id="PS50110">
    <property type="entry name" value="RESPONSE_REGULATORY"/>
    <property type="match status" value="1"/>
</dbReference>
<comment type="caution">
    <text evidence="4">The sequence shown here is derived from an EMBL/GenBank/DDBJ whole genome shotgun (WGS) entry which is preliminary data.</text>
</comment>
<keyword evidence="5" id="KW-1185">Reference proteome</keyword>
<dbReference type="InterPro" id="IPR001789">
    <property type="entry name" value="Sig_transdc_resp-reg_receiver"/>
</dbReference>
<reference evidence="4 5" key="1">
    <citation type="submission" date="2020-09" db="EMBL/GenBank/DDBJ databases">
        <title>Roseomonas.</title>
        <authorList>
            <person name="Zhu W."/>
        </authorList>
    </citation>
    <scope>NUCLEOTIDE SEQUENCE [LARGE SCALE GENOMIC DNA]</scope>
    <source>
        <strain evidence="4 5">573</strain>
    </source>
</reference>
<proteinExistence type="predicted"/>
<evidence type="ECO:0000313" key="4">
    <source>
        <dbReference type="EMBL" id="MBO1077783.1"/>
    </source>
</evidence>
<dbReference type="InterPro" id="IPR011006">
    <property type="entry name" value="CheY-like_superfamily"/>
</dbReference>
<protein>
    <submittedName>
        <fullName evidence="4">Response regulator</fullName>
    </submittedName>
</protein>
<dbReference type="PANTHER" id="PTHR44591">
    <property type="entry name" value="STRESS RESPONSE REGULATOR PROTEIN 1"/>
    <property type="match status" value="1"/>
</dbReference>
<gene>
    <name evidence="4" type="ORF">IAI61_01985</name>
</gene>
<sequence length="128" mass="14227">MGSIHPPQYAVLIVEDEPLLRMDAMDLAEDVGLRAYGAANADEAISLLEQNNDIRILFTDIQMKGSIDGLKLAHAVRKRWPPIQILVTSGVAKVTTDQLPENGLFFTKPYPPQLLMDTMRRIAARIIS</sequence>
<dbReference type="InterPro" id="IPR050595">
    <property type="entry name" value="Bact_response_regulator"/>
</dbReference>
<dbReference type="Pfam" id="PF00072">
    <property type="entry name" value="Response_reg"/>
    <property type="match status" value="1"/>
</dbReference>
<evidence type="ECO:0000256" key="1">
    <source>
        <dbReference type="ARBA" id="ARBA00022553"/>
    </source>
</evidence>
<evidence type="ECO:0000259" key="3">
    <source>
        <dbReference type="PROSITE" id="PS50110"/>
    </source>
</evidence>
<name>A0ABS3KJY7_9PROT</name>
<dbReference type="Gene3D" id="3.40.50.2300">
    <property type="match status" value="1"/>
</dbReference>
<dbReference type="PANTHER" id="PTHR44591:SF3">
    <property type="entry name" value="RESPONSE REGULATORY DOMAIN-CONTAINING PROTEIN"/>
    <property type="match status" value="1"/>
</dbReference>
<dbReference type="SUPFAM" id="SSF52172">
    <property type="entry name" value="CheY-like"/>
    <property type="match status" value="1"/>
</dbReference>
<evidence type="ECO:0000313" key="5">
    <source>
        <dbReference type="Proteomes" id="UP001518989"/>
    </source>
</evidence>
<accession>A0ABS3KJY7</accession>
<keyword evidence="1 2" id="KW-0597">Phosphoprotein</keyword>
<feature type="domain" description="Response regulatory" evidence="3">
    <location>
        <begin position="10"/>
        <end position="123"/>
    </location>
</feature>